<comment type="catalytic activity">
    <reaction evidence="6 8">
        <text>lipid IVA (E. coli) + CMP-3-deoxy-beta-D-manno-octulosonate = alpha-Kdo-(2-&gt;6)-lipid IVA (E. coli) + CMP + H(+)</text>
        <dbReference type="Rhea" id="RHEA:28066"/>
        <dbReference type="ChEBI" id="CHEBI:15378"/>
        <dbReference type="ChEBI" id="CHEBI:58603"/>
        <dbReference type="ChEBI" id="CHEBI:60364"/>
        <dbReference type="ChEBI" id="CHEBI:60377"/>
        <dbReference type="ChEBI" id="CHEBI:85987"/>
        <dbReference type="EC" id="2.4.99.12"/>
    </reaction>
</comment>
<evidence type="ECO:0000313" key="11">
    <source>
        <dbReference type="Proteomes" id="UP000199452"/>
    </source>
</evidence>
<dbReference type="InterPro" id="IPR039901">
    <property type="entry name" value="Kdotransferase"/>
</dbReference>
<keyword evidence="4 8" id="KW-0808">Transferase</keyword>
<keyword evidence="8" id="KW-1003">Cell membrane</keyword>
<organism evidence="10 11">
    <name type="scientific">Williamwhitmania taraxaci</name>
    <dbReference type="NCBI Taxonomy" id="1640674"/>
    <lineage>
        <taxon>Bacteria</taxon>
        <taxon>Pseudomonadati</taxon>
        <taxon>Bacteroidota</taxon>
        <taxon>Bacteroidia</taxon>
        <taxon>Bacteroidales</taxon>
        <taxon>Williamwhitmaniaceae</taxon>
        <taxon>Williamwhitmania</taxon>
    </lineage>
</organism>
<evidence type="ECO:0000256" key="4">
    <source>
        <dbReference type="ARBA" id="ARBA00022679"/>
    </source>
</evidence>
<dbReference type="UniPathway" id="UPA00958"/>
<sequence length="411" mass="46935">MVFLYTLGIRLYLILVRIASPFNPKAKQWVDGRKNLFSRLEAAIGTGNRIAWFHCASLGEFEQGRPVIEEFKQQYPDIKILVTFFSPSGYEVRKNYAGADFIFYLPIDTWRNARKFVRLVNPEVVFFVKYEFWYFMLNRLKQEGIKTYLISAIFRPDQLFFKRYGLWYRHMLRCFTHFFVQNHQSEQLLLSIGFSNVTISGDTRFDRVSQIATQAKDIQAIGTFKNGEMTIVAGSTWPKDEELLANWFKGCSTNIKMVIAPHEIGEEHIQRIVQLFEGVPTVRFTQAVQSDLANARLLILDTIGKLSSAYRYGEVAYIGGGFGTGIHNTLEAATWGKPVVFGPRYQKFKEAFDLIAGGGGFSVKSQEELSDTLNSLITTPELLKHGAQFAREYVDMKRGATGRILDAIKVN</sequence>
<evidence type="ECO:0000313" key="10">
    <source>
        <dbReference type="EMBL" id="SDC97191.1"/>
    </source>
</evidence>
<dbReference type="Pfam" id="PF04413">
    <property type="entry name" value="Glycos_transf_N"/>
    <property type="match status" value="1"/>
</dbReference>
<dbReference type="OrthoDB" id="9789797at2"/>
<dbReference type="RefSeq" id="WP_092440221.1">
    <property type="nucleotide sequence ID" value="NZ_FMYP01000067.1"/>
</dbReference>
<dbReference type="InterPro" id="IPR007507">
    <property type="entry name" value="Glycos_transf_N"/>
</dbReference>
<dbReference type="GO" id="GO:0005886">
    <property type="term" value="C:plasma membrane"/>
    <property type="evidence" value="ECO:0007669"/>
    <property type="project" value="UniProtKB-SubCell"/>
</dbReference>
<feature type="active site" description="Proton acceptor" evidence="7">
    <location>
        <position position="60"/>
    </location>
</feature>
<keyword evidence="8" id="KW-0448">Lipopolysaccharide biosynthesis</keyword>
<dbReference type="STRING" id="1640674.SAMN05216323_10678"/>
<evidence type="ECO:0000256" key="6">
    <source>
        <dbReference type="ARBA" id="ARBA00049183"/>
    </source>
</evidence>
<dbReference type="PANTHER" id="PTHR42755:SF1">
    <property type="entry name" value="3-DEOXY-D-MANNO-OCTULOSONIC ACID TRANSFERASE, MITOCHONDRIAL-RELATED"/>
    <property type="match status" value="1"/>
</dbReference>
<comment type="function">
    <text evidence="8">Involved in lipopolysaccharide (LPS) biosynthesis. Catalyzes the transfer of 3-deoxy-D-manno-octulosonate (Kdo) residue(s) from CMP-Kdo to lipid IV(A), the tetraacyldisaccharide-1,4'-bisphosphate precursor of lipid A.</text>
</comment>
<feature type="domain" description="3-deoxy-D-manno-octulosonic-acid transferase N-terminal" evidence="9">
    <location>
        <begin position="45"/>
        <end position="206"/>
    </location>
</feature>
<reference evidence="10 11" key="1">
    <citation type="submission" date="2016-09" db="EMBL/GenBank/DDBJ databases">
        <authorList>
            <person name="Capua I."/>
            <person name="De Benedictis P."/>
            <person name="Joannis T."/>
            <person name="Lombin L.H."/>
            <person name="Cattoli G."/>
        </authorList>
    </citation>
    <scope>NUCLEOTIDE SEQUENCE [LARGE SCALE GENOMIC DNA]</scope>
    <source>
        <strain evidence="10 11">A7P-90m</strain>
    </source>
</reference>
<evidence type="ECO:0000256" key="5">
    <source>
        <dbReference type="ARBA" id="ARBA00031445"/>
    </source>
</evidence>
<dbReference type="PANTHER" id="PTHR42755">
    <property type="entry name" value="3-DEOXY-MANNO-OCTULOSONATE CYTIDYLYLTRANSFERASE"/>
    <property type="match status" value="1"/>
</dbReference>
<comment type="pathway">
    <text evidence="1 8">Bacterial outer membrane biogenesis; LPS core biosynthesis.</text>
</comment>
<comment type="subcellular location">
    <subcellularLocation>
        <location evidence="8">Cell membrane</location>
    </subcellularLocation>
</comment>
<name>A0A1G6QY51_9BACT</name>
<evidence type="ECO:0000256" key="1">
    <source>
        <dbReference type="ARBA" id="ARBA00004713"/>
    </source>
</evidence>
<keyword evidence="11" id="KW-1185">Reference proteome</keyword>
<evidence type="ECO:0000256" key="3">
    <source>
        <dbReference type="ARBA" id="ARBA00019077"/>
    </source>
</evidence>
<evidence type="ECO:0000256" key="7">
    <source>
        <dbReference type="PIRSR" id="PIRSR639901-1"/>
    </source>
</evidence>
<dbReference type="EMBL" id="FMYP01000067">
    <property type="protein sequence ID" value="SDC97191.1"/>
    <property type="molecule type" value="Genomic_DNA"/>
</dbReference>
<dbReference type="InterPro" id="IPR038107">
    <property type="entry name" value="Glycos_transf_N_sf"/>
</dbReference>
<evidence type="ECO:0000256" key="2">
    <source>
        <dbReference type="ARBA" id="ARBA00012621"/>
    </source>
</evidence>
<dbReference type="SUPFAM" id="SSF53756">
    <property type="entry name" value="UDP-Glycosyltransferase/glycogen phosphorylase"/>
    <property type="match status" value="1"/>
</dbReference>
<dbReference type="Proteomes" id="UP000199452">
    <property type="component" value="Unassembled WGS sequence"/>
</dbReference>
<comment type="similarity">
    <text evidence="8">Belongs to the glycosyltransferase group 1 family.</text>
</comment>
<keyword evidence="8" id="KW-0472">Membrane</keyword>
<dbReference type="GO" id="GO:0043842">
    <property type="term" value="F:Kdo transferase activity"/>
    <property type="evidence" value="ECO:0007669"/>
    <property type="project" value="UniProtKB-EC"/>
</dbReference>
<dbReference type="Gene3D" id="3.40.50.2000">
    <property type="entry name" value="Glycogen Phosphorylase B"/>
    <property type="match status" value="1"/>
</dbReference>
<dbReference type="EC" id="2.4.99.12" evidence="2 8"/>
<dbReference type="Gene3D" id="3.40.50.11720">
    <property type="entry name" value="3-Deoxy-D-manno-octulosonic-acid transferase, N-terminal domain"/>
    <property type="match status" value="1"/>
</dbReference>
<gene>
    <name evidence="10" type="ORF">SAMN05216323_10678</name>
</gene>
<accession>A0A1G6QY51</accession>
<dbReference type="AlphaFoldDB" id="A0A1G6QY51"/>
<dbReference type="GO" id="GO:0009245">
    <property type="term" value="P:lipid A biosynthetic process"/>
    <property type="evidence" value="ECO:0007669"/>
    <property type="project" value="TreeGrafter"/>
</dbReference>
<dbReference type="GO" id="GO:0009244">
    <property type="term" value="P:lipopolysaccharide core region biosynthetic process"/>
    <property type="evidence" value="ECO:0007669"/>
    <property type="project" value="UniProtKB-UniRule"/>
</dbReference>
<proteinExistence type="inferred from homology"/>
<evidence type="ECO:0000256" key="8">
    <source>
        <dbReference type="RuleBase" id="RU365103"/>
    </source>
</evidence>
<evidence type="ECO:0000259" key="9">
    <source>
        <dbReference type="Pfam" id="PF04413"/>
    </source>
</evidence>
<protein>
    <recommendedName>
        <fullName evidence="3 8">3-deoxy-D-manno-octulosonic acid transferase</fullName>
        <shortName evidence="8">Kdo transferase</shortName>
        <ecNumber evidence="2 8">2.4.99.12</ecNumber>
    </recommendedName>
    <alternativeName>
        <fullName evidence="5 8">Lipid IV(A) 3-deoxy-D-manno-octulosonic acid transferase</fullName>
    </alternativeName>
</protein>